<keyword evidence="3 6" id="KW-0812">Transmembrane</keyword>
<evidence type="ECO:0000313" key="7">
    <source>
        <dbReference type="EMBL" id="SFG28424.1"/>
    </source>
</evidence>
<evidence type="ECO:0000256" key="4">
    <source>
        <dbReference type="ARBA" id="ARBA00022989"/>
    </source>
</evidence>
<evidence type="ECO:0000256" key="3">
    <source>
        <dbReference type="ARBA" id="ARBA00022692"/>
    </source>
</evidence>
<dbReference type="AlphaFoldDB" id="A0A1I2QJ54"/>
<keyword evidence="5 6" id="KW-0472">Membrane</keyword>
<dbReference type="Proteomes" id="UP000199337">
    <property type="component" value="Unassembled WGS sequence"/>
</dbReference>
<evidence type="ECO:0008006" key="9">
    <source>
        <dbReference type="Google" id="ProtNLM"/>
    </source>
</evidence>
<feature type="transmembrane region" description="Helical" evidence="6">
    <location>
        <begin position="118"/>
        <end position="135"/>
    </location>
</feature>
<protein>
    <recommendedName>
        <fullName evidence="9">YhhN-like protein</fullName>
    </recommendedName>
</protein>
<evidence type="ECO:0000256" key="1">
    <source>
        <dbReference type="ARBA" id="ARBA00004141"/>
    </source>
</evidence>
<name>A0A1I2QJ54_9FIRM</name>
<feature type="transmembrane region" description="Helical" evidence="6">
    <location>
        <begin position="88"/>
        <end position="106"/>
    </location>
</feature>
<comment type="subcellular location">
    <subcellularLocation>
        <location evidence="1">Membrane</location>
        <topology evidence="1">Multi-pass membrane protein</topology>
    </subcellularLocation>
</comment>
<evidence type="ECO:0000256" key="5">
    <source>
        <dbReference type="ARBA" id="ARBA00023136"/>
    </source>
</evidence>
<dbReference type="GO" id="GO:0016020">
    <property type="term" value="C:membrane"/>
    <property type="evidence" value="ECO:0007669"/>
    <property type="project" value="UniProtKB-SubCell"/>
</dbReference>
<accession>A0A1I2QJ54</accession>
<reference evidence="8" key="1">
    <citation type="submission" date="2016-10" db="EMBL/GenBank/DDBJ databases">
        <authorList>
            <person name="Varghese N."/>
            <person name="Submissions S."/>
        </authorList>
    </citation>
    <scope>NUCLEOTIDE SEQUENCE [LARGE SCALE GENOMIC DNA]</scope>
    <source>
        <strain evidence="8">DSM 17038</strain>
    </source>
</reference>
<dbReference type="Pfam" id="PF07947">
    <property type="entry name" value="YhhN"/>
    <property type="match status" value="1"/>
</dbReference>
<dbReference type="STRING" id="341036.SAMN05660649_01269"/>
<dbReference type="EMBL" id="FOOX01000003">
    <property type="protein sequence ID" value="SFG28424.1"/>
    <property type="molecule type" value="Genomic_DNA"/>
</dbReference>
<dbReference type="RefSeq" id="WP_092469785.1">
    <property type="nucleotide sequence ID" value="NZ_FOOX01000003.1"/>
</dbReference>
<keyword evidence="4 6" id="KW-1133">Transmembrane helix</keyword>
<dbReference type="InterPro" id="IPR012506">
    <property type="entry name" value="TMEM86B-like"/>
</dbReference>
<evidence type="ECO:0000313" key="8">
    <source>
        <dbReference type="Proteomes" id="UP000199337"/>
    </source>
</evidence>
<feature type="transmembrane region" description="Helical" evidence="6">
    <location>
        <begin position="208"/>
        <end position="228"/>
    </location>
</feature>
<dbReference type="OrthoDB" id="1806515at2"/>
<proteinExistence type="inferred from homology"/>
<comment type="similarity">
    <text evidence="2">Belongs to the TMEM86 family.</text>
</comment>
<sequence length="230" mass="26332">MNSIQRKLLYIFLPMTLVIVLLDNLFSGAAFVNYIKYATIIALFLFTLRIRKRYIGQLYVNIAIFFIVAADFFLVFCDTVPGVRDKLVIWGVLAFLFAYSFLILAFQKSFKAGWRELLAALFVLILFISNYVTLWPHVSGLMLYGGTFFFIVLCYMTWICICTLFWYHYRPGVSLRIALAGCLILISDIGVSQSFFNPAFQHQFNPGLASLIWATYIPAWTLIATTIAEP</sequence>
<organism evidence="7 8">
    <name type="scientific">Desulfotruncus arcticus DSM 17038</name>
    <dbReference type="NCBI Taxonomy" id="1121424"/>
    <lineage>
        <taxon>Bacteria</taxon>
        <taxon>Bacillati</taxon>
        <taxon>Bacillota</taxon>
        <taxon>Clostridia</taxon>
        <taxon>Eubacteriales</taxon>
        <taxon>Desulfallaceae</taxon>
        <taxon>Desulfotruncus</taxon>
    </lineage>
</organism>
<feature type="transmembrane region" description="Helical" evidence="6">
    <location>
        <begin position="7"/>
        <end position="28"/>
    </location>
</feature>
<evidence type="ECO:0000256" key="6">
    <source>
        <dbReference type="SAM" id="Phobius"/>
    </source>
</evidence>
<gene>
    <name evidence="7" type="ORF">SAMN05660649_01269</name>
</gene>
<feature type="transmembrane region" description="Helical" evidence="6">
    <location>
        <begin position="177"/>
        <end position="196"/>
    </location>
</feature>
<feature type="transmembrane region" description="Helical" evidence="6">
    <location>
        <begin position="34"/>
        <end position="51"/>
    </location>
</feature>
<evidence type="ECO:0000256" key="2">
    <source>
        <dbReference type="ARBA" id="ARBA00007375"/>
    </source>
</evidence>
<feature type="transmembrane region" description="Helical" evidence="6">
    <location>
        <begin position="58"/>
        <end position="76"/>
    </location>
</feature>
<feature type="transmembrane region" description="Helical" evidence="6">
    <location>
        <begin position="141"/>
        <end position="165"/>
    </location>
</feature>
<keyword evidence="8" id="KW-1185">Reference proteome</keyword>